<proteinExistence type="inferred from homology"/>
<dbReference type="InterPro" id="IPR014292">
    <property type="entry name" value="Acyl_transf_WS/DGAT"/>
</dbReference>
<comment type="similarity">
    <text evidence="3 11">Belongs to the long-chain O-acyltransferase family.</text>
</comment>
<evidence type="ECO:0000256" key="12">
    <source>
        <dbReference type="SAM" id="MobiDB-lite"/>
    </source>
</evidence>
<dbReference type="OrthoDB" id="9810950at2"/>
<reference evidence="15 16" key="1">
    <citation type="submission" date="2015-07" db="EMBL/GenBank/DDBJ databases">
        <title>Complete genome sequence of Mycobacterium goodii X7B, a facultative thermophilic biodesulfurizing bacterium.</title>
        <authorList>
            <person name="Yu B."/>
            <person name="Li F."/>
            <person name="Xu P."/>
        </authorList>
    </citation>
    <scope>NUCLEOTIDE SEQUENCE [LARGE SCALE GENOMIC DNA]</scope>
    <source>
        <strain evidence="15 16">X7B</strain>
    </source>
</reference>
<dbReference type="PANTHER" id="PTHR31650">
    <property type="entry name" value="O-ACYLTRANSFERASE (WSD1-LIKE) FAMILY PROTEIN"/>
    <property type="match status" value="1"/>
</dbReference>
<dbReference type="Proteomes" id="UP000062255">
    <property type="component" value="Chromosome"/>
</dbReference>
<evidence type="ECO:0000256" key="8">
    <source>
        <dbReference type="ARBA" id="ARBA00023098"/>
    </source>
</evidence>
<feature type="domain" description="O-acyltransferase WSD1 C-terminal" evidence="14">
    <location>
        <begin position="303"/>
        <end position="446"/>
    </location>
</feature>
<evidence type="ECO:0000256" key="5">
    <source>
        <dbReference type="ARBA" id="ARBA00022516"/>
    </source>
</evidence>
<dbReference type="KEGG" id="mgo:AFA91_14415"/>
<comment type="catalytic activity">
    <reaction evidence="10 11">
        <text>an acyl-CoA + a 1,2-diacyl-sn-glycerol = a triacyl-sn-glycerol + CoA</text>
        <dbReference type="Rhea" id="RHEA:10868"/>
        <dbReference type="ChEBI" id="CHEBI:17815"/>
        <dbReference type="ChEBI" id="CHEBI:57287"/>
        <dbReference type="ChEBI" id="CHEBI:58342"/>
        <dbReference type="ChEBI" id="CHEBI:64615"/>
        <dbReference type="EC" id="2.3.1.20"/>
    </reaction>
</comment>
<evidence type="ECO:0000256" key="1">
    <source>
        <dbReference type="ARBA" id="ARBA00004771"/>
    </source>
</evidence>
<evidence type="ECO:0000256" key="3">
    <source>
        <dbReference type="ARBA" id="ARBA00009587"/>
    </source>
</evidence>
<keyword evidence="8 11" id="KW-0443">Lipid metabolism</keyword>
<dbReference type="EMBL" id="CP012150">
    <property type="protein sequence ID" value="AKS32878.1"/>
    <property type="molecule type" value="Genomic_DNA"/>
</dbReference>
<dbReference type="InterPro" id="IPR045034">
    <property type="entry name" value="O-acyltransferase_WSD1-like"/>
</dbReference>
<dbReference type="GO" id="GO:0019432">
    <property type="term" value="P:triglyceride biosynthetic process"/>
    <property type="evidence" value="ECO:0007669"/>
    <property type="project" value="UniProtKB-UniPathway"/>
</dbReference>
<dbReference type="InterPro" id="IPR009721">
    <property type="entry name" value="O-acyltransferase_WSD1_C"/>
</dbReference>
<keyword evidence="5 11" id="KW-0444">Lipid biosynthesis</keyword>
<evidence type="ECO:0000256" key="10">
    <source>
        <dbReference type="ARBA" id="ARBA00048109"/>
    </source>
</evidence>
<dbReference type="GO" id="GO:0006071">
    <property type="term" value="P:glycerol metabolic process"/>
    <property type="evidence" value="ECO:0007669"/>
    <property type="project" value="UniProtKB-KW"/>
</dbReference>
<dbReference type="GO" id="GO:0071731">
    <property type="term" value="P:response to nitric oxide"/>
    <property type="evidence" value="ECO:0007669"/>
    <property type="project" value="TreeGrafter"/>
</dbReference>
<dbReference type="UniPathway" id="UPA00282"/>
<feature type="region of interest" description="Disordered" evidence="12">
    <location>
        <begin position="158"/>
        <end position="179"/>
    </location>
</feature>
<dbReference type="AlphaFoldDB" id="A0A0K0X6E5"/>
<dbReference type="NCBIfam" id="TIGR02946">
    <property type="entry name" value="acyl_WS_DGAT"/>
    <property type="match status" value="1"/>
</dbReference>
<keyword evidence="6 11" id="KW-0808">Transferase</keyword>
<dbReference type="PATRIC" id="fig|134601.6.peg.2986"/>
<keyword evidence="9 11" id="KW-0012">Acyltransferase</keyword>
<name>A0A0K0X6E5_MYCGD</name>
<evidence type="ECO:0000313" key="15">
    <source>
        <dbReference type="EMBL" id="AKS32878.1"/>
    </source>
</evidence>
<protein>
    <recommendedName>
        <fullName evidence="4 11">Diacylglycerol O-acyltransferase</fullName>
        <ecNumber evidence="4 11">2.3.1.20</ecNumber>
    </recommendedName>
</protein>
<dbReference type="GO" id="GO:0001666">
    <property type="term" value="P:response to hypoxia"/>
    <property type="evidence" value="ECO:0007669"/>
    <property type="project" value="TreeGrafter"/>
</dbReference>
<evidence type="ECO:0000256" key="2">
    <source>
        <dbReference type="ARBA" id="ARBA00005189"/>
    </source>
</evidence>
<evidence type="ECO:0000313" key="16">
    <source>
        <dbReference type="Proteomes" id="UP000062255"/>
    </source>
</evidence>
<keyword evidence="7 11" id="KW-0319">Glycerol metabolism</keyword>
<evidence type="ECO:0000256" key="11">
    <source>
        <dbReference type="RuleBase" id="RU361241"/>
    </source>
</evidence>
<comment type="pathway">
    <text evidence="1 11">Glycerolipid metabolism; triacylglycerol biosynthesis.</text>
</comment>
<accession>A0A0K0X6E5</accession>
<feature type="domain" description="O-acyltransferase WSD1-like N-terminal" evidence="13">
    <location>
        <begin position="8"/>
        <end position="260"/>
    </location>
</feature>
<dbReference type="Gene3D" id="3.30.559.10">
    <property type="entry name" value="Chloramphenicol acetyltransferase-like domain"/>
    <property type="match status" value="1"/>
</dbReference>
<dbReference type="InterPro" id="IPR004255">
    <property type="entry name" value="O-acyltransferase_WSD1_N"/>
</dbReference>
<dbReference type="PANTHER" id="PTHR31650:SF1">
    <property type="entry name" value="WAX ESTER SYNTHASE_DIACYLGLYCEROL ACYLTRANSFERASE 4-RELATED"/>
    <property type="match status" value="1"/>
</dbReference>
<evidence type="ECO:0000259" key="13">
    <source>
        <dbReference type="Pfam" id="PF03007"/>
    </source>
</evidence>
<evidence type="ECO:0000256" key="9">
    <source>
        <dbReference type="ARBA" id="ARBA00023315"/>
    </source>
</evidence>
<sequence>MTAPPEQLSVLDAGFLGAEDSDPNVSLAIGAVAVLAGPMPDFATLRVTLAERVLAVPRLGQVLRTRPLGLGPPEWVDDPQLDITRHIRRAALPRPGDDAALFDWVAEVMERRLDRDHPMWECWVVDGLTCNRWAILMKIHHCVADGVAATHLLARLCDDSPEPPGPQAPRAPRSADFPQAGSLNPVDWVTGAWRTALDVTAVAGKIVHGAGEIVTGLLTPSPSSLTGRVTARRRFAGAEVALADVARVCERFDVTVNDVALGAITDSFRSMLLARGVRPTPNALPTLVPVSVRSPACAGVADNRVSVMLPHLPVDQADPVAQLRTVHERLTKAKASGQRQAGSALVAMAGAVPFALTAWAVRALSRLPQRGVALLATNVPGPRRRVTVAGRELIRLLPVPPIALRMRTAVAILSYADHLGFGIMSDYDADVDVDALAAGIEQAVARLAQIAVAPSRDTPLGTLALVPGGLV</sequence>
<gene>
    <name evidence="15" type="ORF">AFA91_14415</name>
</gene>
<comment type="pathway">
    <text evidence="2">Lipid metabolism.</text>
</comment>
<dbReference type="SUPFAM" id="SSF52777">
    <property type="entry name" value="CoA-dependent acyltransferases"/>
    <property type="match status" value="1"/>
</dbReference>
<evidence type="ECO:0000256" key="4">
    <source>
        <dbReference type="ARBA" id="ARBA00013244"/>
    </source>
</evidence>
<dbReference type="RefSeq" id="WP_049745314.1">
    <property type="nucleotide sequence ID" value="NZ_CP012150.1"/>
</dbReference>
<evidence type="ECO:0000256" key="7">
    <source>
        <dbReference type="ARBA" id="ARBA00022798"/>
    </source>
</evidence>
<organism evidence="15 16">
    <name type="scientific">Mycolicibacterium goodii</name>
    <name type="common">Mycobacterium goodii</name>
    <dbReference type="NCBI Taxonomy" id="134601"/>
    <lineage>
        <taxon>Bacteria</taxon>
        <taxon>Bacillati</taxon>
        <taxon>Actinomycetota</taxon>
        <taxon>Actinomycetes</taxon>
        <taxon>Mycobacteriales</taxon>
        <taxon>Mycobacteriaceae</taxon>
        <taxon>Mycolicibacterium</taxon>
    </lineage>
</organism>
<dbReference type="EC" id="2.3.1.20" evidence="4 11"/>
<dbReference type="Pfam" id="PF06974">
    <property type="entry name" value="WS_DGAT_C"/>
    <property type="match status" value="1"/>
</dbReference>
<dbReference type="GO" id="GO:0051701">
    <property type="term" value="P:biological process involved in interaction with host"/>
    <property type="evidence" value="ECO:0007669"/>
    <property type="project" value="TreeGrafter"/>
</dbReference>
<dbReference type="STRING" id="134601.AFA91_14415"/>
<dbReference type="Pfam" id="PF03007">
    <property type="entry name" value="WS_DGAT_cat"/>
    <property type="match status" value="1"/>
</dbReference>
<dbReference type="GO" id="GO:0004144">
    <property type="term" value="F:diacylglycerol O-acyltransferase activity"/>
    <property type="evidence" value="ECO:0007669"/>
    <property type="project" value="UniProtKB-EC"/>
</dbReference>
<dbReference type="GO" id="GO:0005886">
    <property type="term" value="C:plasma membrane"/>
    <property type="evidence" value="ECO:0007669"/>
    <property type="project" value="TreeGrafter"/>
</dbReference>
<dbReference type="InterPro" id="IPR023213">
    <property type="entry name" value="CAT-like_dom_sf"/>
</dbReference>
<evidence type="ECO:0000259" key="14">
    <source>
        <dbReference type="Pfam" id="PF06974"/>
    </source>
</evidence>
<evidence type="ECO:0000256" key="6">
    <source>
        <dbReference type="ARBA" id="ARBA00022679"/>
    </source>
</evidence>